<dbReference type="AlphaFoldDB" id="A0A4Y8ATI0"/>
<dbReference type="OrthoDB" id="982493at2"/>
<dbReference type="EMBL" id="SNQI01000002">
    <property type="protein sequence ID" value="TEW75169.1"/>
    <property type="molecule type" value="Genomic_DNA"/>
</dbReference>
<evidence type="ECO:0000256" key="1">
    <source>
        <dbReference type="SAM" id="Phobius"/>
    </source>
</evidence>
<dbReference type="RefSeq" id="WP_134247538.1">
    <property type="nucleotide sequence ID" value="NZ_SNQI01000002.1"/>
</dbReference>
<keyword evidence="1" id="KW-0812">Transmembrane</keyword>
<sequence>MKKSISIILIVILLAVLVAVRAFVEPFFYDPLIAYFKSDSLTKTLPTIDLGNYFWNIFLRYTLNSIVSLAIIYLIFQNIKTLFFSIKFFVILFIGLCLVLFLLLNFEALANNLLIFYVRRFLIQPLFLFILAFAFYYQKLQK</sequence>
<proteinExistence type="predicted"/>
<dbReference type="InterPro" id="IPR026414">
    <property type="entry name" value="ExosoTase_F-assoc_memb"/>
</dbReference>
<keyword evidence="1" id="KW-0472">Membrane</keyword>
<evidence type="ECO:0000313" key="3">
    <source>
        <dbReference type="Proteomes" id="UP000298517"/>
    </source>
</evidence>
<protein>
    <submittedName>
        <fullName evidence="2">Exosortase F system-associated protein</fullName>
    </submittedName>
</protein>
<gene>
    <name evidence="2" type="ORF">E2488_06510</name>
</gene>
<comment type="caution">
    <text evidence="2">The sequence shown here is derived from an EMBL/GenBank/DDBJ whole genome shotgun (WGS) entry which is preliminary data.</text>
</comment>
<dbReference type="NCBIfam" id="TIGR04127">
    <property type="entry name" value="flavo_near_exo"/>
    <property type="match status" value="1"/>
</dbReference>
<feature type="transmembrane region" description="Helical" evidence="1">
    <location>
        <begin position="118"/>
        <end position="137"/>
    </location>
</feature>
<reference evidence="2 3" key="1">
    <citation type="journal article" date="2011" name="J. Microbiol.">
        <title>Gramella jeungdoensis sp. nov., isolated from a solar saltern in Korea.</title>
        <authorList>
            <person name="Joung Y."/>
            <person name="Kim H."/>
            <person name="Jang T."/>
            <person name="Ahn T.S."/>
            <person name="Joh K."/>
        </authorList>
    </citation>
    <scope>NUCLEOTIDE SEQUENCE [LARGE SCALE GENOMIC DNA]</scope>
    <source>
        <strain evidence="2 3">KCTC 23123</strain>
    </source>
</reference>
<keyword evidence="3" id="KW-1185">Reference proteome</keyword>
<feature type="transmembrane region" description="Helical" evidence="1">
    <location>
        <begin position="53"/>
        <end position="76"/>
    </location>
</feature>
<keyword evidence="1" id="KW-1133">Transmembrane helix</keyword>
<organism evidence="2 3">
    <name type="scientific">Gramella jeungdoensis</name>
    <dbReference type="NCBI Taxonomy" id="708091"/>
    <lineage>
        <taxon>Bacteria</taxon>
        <taxon>Pseudomonadati</taxon>
        <taxon>Bacteroidota</taxon>
        <taxon>Flavobacteriia</taxon>
        <taxon>Flavobacteriales</taxon>
        <taxon>Flavobacteriaceae</taxon>
        <taxon>Christiangramia</taxon>
    </lineage>
</organism>
<name>A0A4Y8ATI0_9FLAO</name>
<evidence type="ECO:0000313" key="2">
    <source>
        <dbReference type="EMBL" id="TEW75169.1"/>
    </source>
</evidence>
<feature type="transmembrane region" description="Helical" evidence="1">
    <location>
        <begin position="88"/>
        <end position="106"/>
    </location>
</feature>
<dbReference type="Proteomes" id="UP000298517">
    <property type="component" value="Unassembled WGS sequence"/>
</dbReference>
<accession>A0A4Y8ATI0</accession>